<keyword evidence="13 14" id="KW-0998">Cell outer membrane</keyword>
<evidence type="ECO:0000256" key="16">
    <source>
        <dbReference type="RuleBase" id="RU003357"/>
    </source>
</evidence>
<evidence type="ECO:0000259" key="19">
    <source>
        <dbReference type="Pfam" id="PF07715"/>
    </source>
</evidence>
<proteinExistence type="inferred from homology"/>
<protein>
    <submittedName>
        <fullName evidence="20">TonB-dependent siderophore receptor</fullName>
    </submittedName>
</protein>
<dbReference type="InterPro" id="IPR012910">
    <property type="entry name" value="Plug_dom"/>
</dbReference>
<keyword evidence="7 17" id="KW-0732">Signal</keyword>
<gene>
    <name evidence="20" type="ORF">IV433_19060</name>
</gene>
<keyword evidence="10 16" id="KW-0798">TonB box</keyword>
<evidence type="ECO:0000256" key="9">
    <source>
        <dbReference type="ARBA" id="ARBA00023065"/>
    </source>
</evidence>
<evidence type="ECO:0000313" key="20">
    <source>
        <dbReference type="EMBL" id="MBF7981515.1"/>
    </source>
</evidence>
<accession>A0ABS0E8U7</accession>
<evidence type="ECO:0000256" key="1">
    <source>
        <dbReference type="ARBA" id="ARBA00004571"/>
    </source>
</evidence>
<keyword evidence="21" id="KW-1185">Reference proteome</keyword>
<dbReference type="Proteomes" id="UP000636811">
    <property type="component" value="Unassembled WGS sequence"/>
</dbReference>
<name>A0ABS0E8U7_9GAMM</name>
<keyword evidence="11 14" id="KW-0472">Membrane</keyword>
<comment type="caution">
    <text evidence="20">The sequence shown here is derived from an EMBL/GenBank/DDBJ whole genome shotgun (WGS) entry which is preliminary data.</text>
</comment>
<keyword evidence="6 14" id="KW-0812">Transmembrane</keyword>
<comment type="similarity">
    <text evidence="2 14 16">Belongs to the TonB-dependent receptor family.</text>
</comment>
<evidence type="ECO:0000256" key="4">
    <source>
        <dbReference type="ARBA" id="ARBA00022452"/>
    </source>
</evidence>
<dbReference type="InterPro" id="IPR037066">
    <property type="entry name" value="Plug_dom_sf"/>
</dbReference>
<feature type="domain" description="TonB-dependent receptor plug" evidence="19">
    <location>
        <begin position="66"/>
        <end position="158"/>
    </location>
</feature>
<dbReference type="Gene3D" id="2.40.170.20">
    <property type="entry name" value="TonB-dependent receptor, beta-barrel domain"/>
    <property type="match status" value="1"/>
</dbReference>
<dbReference type="InterPro" id="IPR010917">
    <property type="entry name" value="TonB_rcpt_CS"/>
</dbReference>
<evidence type="ECO:0000313" key="21">
    <source>
        <dbReference type="Proteomes" id="UP000636811"/>
    </source>
</evidence>
<evidence type="ECO:0000256" key="3">
    <source>
        <dbReference type="ARBA" id="ARBA00022448"/>
    </source>
</evidence>
<feature type="domain" description="TonB-dependent receptor-like beta-barrel" evidence="18">
    <location>
        <begin position="232"/>
        <end position="669"/>
    </location>
</feature>
<dbReference type="NCBIfam" id="TIGR01783">
    <property type="entry name" value="TonB-siderophor"/>
    <property type="match status" value="1"/>
</dbReference>
<dbReference type="Pfam" id="PF00593">
    <property type="entry name" value="TonB_dep_Rec_b-barrel"/>
    <property type="match status" value="1"/>
</dbReference>
<feature type="short sequence motif" description="TonB C-terminal box" evidence="15">
    <location>
        <begin position="693"/>
        <end position="710"/>
    </location>
</feature>
<feature type="signal peptide" evidence="17">
    <location>
        <begin position="1"/>
        <end position="25"/>
    </location>
</feature>
<reference evidence="20 21" key="1">
    <citation type="submission" date="2020-11" db="EMBL/GenBank/DDBJ databases">
        <title>Taxonomic investigation of Rahnella strains.</title>
        <authorList>
            <person name="Lee S.D."/>
        </authorList>
    </citation>
    <scope>NUCLEOTIDE SEQUENCE [LARGE SCALE GENOMIC DNA]</scope>
    <source>
        <strain evidence="20 21">SAP-17</strain>
    </source>
</reference>
<keyword evidence="9" id="KW-0406">Ion transport</keyword>
<keyword evidence="12 20" id="KW-0675">Receptor</keyword>
<sequence>MQRKIKAPLVAGACGLLLSAGSALGAVTSDTITVNGNAKNAGTAAGDPSASDSQTATVGVLGKRDVLNTPYSVHSVPESIITRQQVKSVKDVYKYLPSVQGDGARPQTRGIQGSVVQNSMIDGLNVVSTTDYPVEQFQQIEVLNGLAGSLYGPANPAGMFNFVSKRPGYTTKNSITLGMGTGISGLGALDLSGPLDDGERVRYRLNLLNDQGGSYTSGSRKKRQLASLALDFQLTDQTVLETNFSYYRYEDKGLPGTFALASGVAFPKAMNPTQRNLGQTYAGNDNHTSTYSAHLKHDFDGNWQSDIGFLHQVADRQSTAVTNTLVNNKGDYKTTVSSATATRFVINSYMATLNGSVNTGWLQHDLSFGMRGFVWKNYNPINGGTATLGSGNITNLQSFPEPTYPDFSNRYHSATSTQQAFSVGDTLTFSPKWSLLVSGSESFLTSANYAKTRQRTSDSNDSGFSGSASLMYKPVENLTLYTTYADSLQQGDTAPAGSTNAGQITAPYRSKQIEVGSKLRVGKTNLSAALFQIDRPFAYTLEDGEFANDGNQRNRGLELMADGNVSRDVHIYGGVTILDPKLRDTASSSSDNKQIVGLSRVTANLLTVWSVPAVEGLDLDTNVHYVGKRPTDNANDNWVGSYAVFDAGSSYRTRLFNTNTTFRFDLTNLTNRHYWTNIVPGGLNGYSGAGNASAQLGAPRMAQVSMQLEF</sequence>
<dbReference type="PROSITE" id="PS52016">
    <property type="entry name" value="TONB_DEPENDENT_REC_3"/>
    <property type="match status" value="1"/>
</dbReference>
<evidence type="ECO:0000256" key="10">
    <source>
        <dbReference type="ARBA" id="ARBA00023077"/>
    </source>
</evidence>
<dbReference type="SUPFAM" id="SSF56935">
    <property type="entry name" value="Porins"/>
    <property type="match status" value="1"/>
</dbReference>
<dbReference type="PROSITE" id="PS01156">
    <property type="entry name" value="TONB_DEPENDENT_REC_2"/>
    <property type="match status" value="1"/>
</dbReference>
<dbReference type="InterPro" id="IPR000531">
    <property type="entry name" value="Beta-barrel_TonB"/>
</dbReference>
<feature type="chain" id="PRO_5045485698" evidence="17">
    <location>
        <begin position="26"/>
        <end position="710"/>
    </location>
</feature>
<evidence type="ECO:0000256" key="17">
    <source>
        <dbReference type="SAM" id="SignalP"/>
    </source>
</evidence>
<dbReference type="Pfam" id="PF07715">
    <property type="entry name" value="Plug"/>
    <property type="match status" value="1"/>
</dbReference>
<keyword evidence="5" id="KW-0410">Iron transport</keyword>
<dbReference type="InterPro" id="IPR039426">
    <property type="entry name" value="TonB-dep_rcpt-like"/>
</dbReference>
<keyword evidence="3 14" id="KW-0813">Transport</keyword>
<keyword evidence="8" id="KW-0408">Iron</keyword>
<dbReference type="Gene3D" id="2.170.130.10">
    <property type="entry name" value="TonB-dependent receptor, plug domain"/>
    <property type="match status" value="1"/>
</dbReference>
<evidence type="ECO:0000256" key="12">
    <source>
        <dbReference type="ARBA" id="ARBA00023170"/>
    </source>
</evidence>
<evidence type="ECO:0000256" key="15">
    <source>
        <dbReference type="PROSITE-ProRule" id="PRU10144"/>
    </source>
</evidence>
<evidence type="ECO:0000256" key="7">
    <source>
        <dbReference type="ARBA" id="ARBA00022729"/>
    </source>
</evidence>
<evidence type="ECO:0000256" key="8">
    <source>
        <dbReference type="ARBA" id="ARBA00023004"/>
    </source>
</evidence>
<dbReference type="InterPro" id="IPR010105">
    <property type="entry name" value="TonB_sidphr_rcpt"/>
</dbReference>
<dbReference type="PANTHER" id="PTHR32552:SF82">
    <property type="entry name" value="FCUA PROTEIN"/>
    <property type="match status" value="1"/>
</dbReference>
<keyword evidence="4 14" id="KW-1134">Transmembrane beta strand</keyword>
<dbReference type="CDD" id="cd01347">
    <property type="entry name" value="ligand_gated_channel"/>
    <property type="match status" value="1"/>
</dbReference>
<evidence type="ECO:0000256" key="6">
    <source>
        <dbReference type="ARBA" id="ARBA00022692"/>
    </source>
</evidence>
<organism evidence="20 21">
    <name type="scientific">Rahnella laticis</name>
    <dbReference type="NCBI Taxonomy" id="2787622"/>
    <lineage>
        <taxon>Bacteria</taxon>
        <taxon>Pseudomonadati</taxon>
        <taxon>Pseudomonadota</taxon>
        <taxon>Gammaproteobacteria</taxon>
        <taxon>Enterobacterales</taxon>
        <taxon>Yersiniaceae</taxon>
        <taxon>Rahnella</taxon>
    </lineage>
</organism>
<evidence type="ECO:0000256" key="13">
    <source>
        <dbReference type="ARBA" id="ARBA00023237"/>
    </source>
</evidence>
<evidence type="ECO:0000256" key="2">
    <source>
        <dbReference type="ARBA" id="ARBA00009810"/>
    </source>
</evidence>
<evidence type="ECO:0000259" key="18">
    <source>
        <dbReference type="Pfam" id="PF00593"/>
    </source>
</evidence>
<evidence type="ECO:0000256" key="11">
    <source>
        <dbReference type="ARBA" id="ARBA00023136"/>
    </source>
</evidence>
<dbReference type="RefSeq" id="WP_195815482.1">
    <property type="nucleotide sequence ID" value="NZ_JADOBI010000009.1"/>
</dbReference>
<evidence type="ECO:0000256" key="14">
    <source>
        <dbReference type="PROSITE-ProRule" id="PRU01360"/>
    </source>
</evidence>
<comment type="subcellular location">
    <subcellularLocation>
        <location evidence="1 14">Cell outer membrane</location>
        <topology evidence="1 14">Multi-pass membrane protein</topology>
    </subcellularLocation>
</comment>
<dbReference type="EMBL" id="JADOBI010000009">
    <property type="protein sequence ID" value="MBF7981515.1"/>
    <property type="molecule type" value="Genomic_DNA"/>
</dbReference>
<dbReference type="PANTHER" id="PTHR32552">
    <property type="entry name" value="FERRICHROME IRON RECEPTOR-RELATED"/>
    <property type="match status" value="1"/>
</dbReference>
<dbReference type="InterPro" id="IPR036942">
    <property type="entry name" value="Beta-barrel_TonB_sf"/>
</dbReference>
<evidence type="ECO:0000256" key="5">
    <source>
        <dbReference type="ARBA" id="ARBA00022496"/>
    </source>
</evidence>